<evidence type="ECO:0000313" key="1">
    <source>
        <dbReference type="EMBL" id="KIM57290.1"/>
    </source>
</evidence>
<keyword evidence="2" id="KW-1185">Reference proteome</keyword>
<dbReference type="AlphaFoldDB" id="A0A0C3D984"/>
<proteinExistence type="predicted"/>
<dbReference type="InParanoid" id="A0A0C3D984"/>
<reference evidence="2" key="2">
    <citation type="submission" date="2015-01" db="EMBL/GenBank/DDBJ databases">
        <title>Evolutionary Origins and Diversification of the Mycorrhizal Mutualists.</title>
        <authorList>
            <consortium name="DOE Joint Genome Institute"/>
            <consortium name="Mycorrhizal Genomics Consortium"/>
            <person name="Kohler A."/>
            <person name="Kuo A."/>
            <person name="Nagy L.G."/>
            <person name="Floudas D."/>
            <person name="Copeland A."/>
            <person name="Barry K.W."/>
            <person name="Cichocki N."/>
            <person name="Veneault-Fourrey C."/>
            <person name="LaButti K."/>
            <person name="Lindquist E.A."/>
            <person name="Lipzen A."/>
            <person name="Lundell T."/>
            <person name="Morin E."/>
            <person name="Murat C."/>
            <person name="Riley R."/>
            <person name="Ohm R."/>
            <person name="Sun H."/>
            <person name="Tunlid A."/>
            <person name="Henrissat B."/>
            <person name="Grigoriev I.V."/>
            <person name="Hibbett D.S."/>
            <person name="Martin F."/>
        </authorList>
    </citation>
    <scope>NUCLEOTIDE SEQUENCE [LARGE SCALE GENOMIC DNA]</scope>
    <source>
        <strain evidence="2">Foug A</strain>
    </source>
</reference>
<protein>
    <submittedName>
        <fullName evidence="1">Uncharacterized protein</fullName>
    </submittedName>
</protein>
<gene>
    <name evidence="1" type="ORF">SCLCIDRAFT_16996</name>
</gene>
<dbReference type="Proteomes" id="UP000053989">
    <property type="component" value="Unassembled WGS sequence"/>
</dbReference>
<dbReference type="EMBL" id="KN822102">
    <property type="protein sequence ID" value="KIM57290.1"/>
    <property type="molecule type" value="Genomic_DNA"/>
</dbReference>
<accession>A0A0C3D984</accession>
<dbReference type="OrthoDB" id="3268409at2759"/>
<dbReference type="STRING" id="1036808.A0A0C3D984"/>
<evidence type="ECO:0000313" key="2">
    <source>
        <dbReference type="Proteomes" id="UP000053989"/>
    </source>
</evidence>
<name>A0A0C3D984_9AGAM</name>
<reference evidence="1 2" key="1">
    <citation type="submission" date="2014-04" db="EMBL/GenBank/DDBJ databases">
        <authorList>
            <consortium name="DOE Joint Genome Institute"/>
            <person name="Kuo A."/>
            <person name="Kohler A."/>
            <person name="Nagy L.G."/>
            <person name="Floudas D."/>
            <person name="Copeland A."/>
            <person name="Barry K.W."/>
            <person name="Cichocki N."/>
            <person name="Veneault-Fourrey C."/>
            <person name="LaButti K."/>
            <person name="Lindquist E.A."/>
            <person name="Lipzen A."/>
            <person name="Lundell T."/>
            <person name="Morin E."/>
            <person name="Murat C."/>
            <person name="Sun H."/>
            <person name="Tunlid A."/>
            <person name="Henrissat B."/>
            <person name="Grigoriev I.V."/>
            <person name="Hibbett D.S."/>
            <person name="Martin F."/>
            <person name="Nordberg H.P."/>
            <person name="Cantor M.N."/>
            <person name="Hua S.X."/>
        </authorList>
    </citation>
    <scope>NUCLEOTIDE SEQUENCE [LARGE SCALE GENOMIC DNA]</scope>
    <source>
        <strain evidence="1 2">Foug A</strain>
    </source>
</reference>
<sequence length="431" mass="47756">MACEIQHNVKINRQTILDTLYVYPPGVIGEYPETKTNGRVGHLFEMESGIEWHNPANSFAYSLGEPKGSQVGSKSGGRGALTCALLVDSQGSLVPIRESHATCCKACSRNGLAATSTPHESVTQQHVQSQLVSQEFGPSVLLLQKTHSFWVAMVKAGCGAPPDPYNSESGVVLPAGKRVWKEKWDEQCHAACHGHVPQDTCQGQLILDYDHEGKVFIHCEFYAKDGARDHLLHYGPASGLYDLDYLQALFNNDQDEISTIEAEAREHGFHPSASQCAVVMNHTSVRIMCPRDHIGPDGNLELSPMITIPCRSQFRIYQPLEEHRQACPKILVVCTGAHTHPMPLPAKTPSSIRSKIFQLLYDMDYDLPDMSPRHFLRHPTVTQFLVTQLPNITNPSLSDLHISLANCDHLRSYIQNAKASAFPFGTSWKGR</sequence>
<organism evidence="1 2">
    <name type="scientific">Scleroderma citrinum Foug A</name>
    <dbReference type="NCBI Taxonomy" id="1036808"/>
    <lineage>
        <taxon>Eukaryota</taxon>
        <taxon>Fungi</taxon>
        <taxon>Dikarya</taxon>
        <taxon>Basidiomycota</taxon>
        <taxon>Agaricomycotina</taxon>
        <taxon>Agaricomycetes</taxon>
        <taxon>Agaricomycetidae</taxon>
        <taxon>Boletales</taxon>
        <taxon>Sclerodermatineae</taxon>
        <taxon>Sclerodermataceae</taxon>
        <taxon>Scleroderma</taxon>
    </lineage>
</organism>
<dbReference type="HOGENOM" id="CLU_030664_0_0_1"/>